<name>A0A382GJQ9_9ZZZZ</name>
<organism evidence="1">
    <name type="scientific">marine metagenome</name>
    <dbReference type="NCBI Taxonomy" id="408172"/>
    <lineage>
        <taxon>unclassified sequences</taxon>
        <taxon>metagenomes</taxon>
        <taxon>ecological metagenomes</taxon>
    </lineage>
</organism>
<reference evidence="1" key="1">
    <citation type="submission" date="2018-05" db="EMBL/GenBank/DDBJ databases">
        <authorList>
            <person name="Lanie J.A."/>
            <person name="Ng W.-L."/>
            <person name="Kazmierczak K.M."/>
            <person name="Andrzejewski T.M."/>
            <person name="Davidsen T.M."/>
            <person name="Wayne K.J."/>
            <person name="Tettelin H."/>
            <person name="Glass J.I."/>
            <person name="Rusch D."/>
            <person name="Podicherti R."/>
            <person name="Tsui H.-C.T."/>
            <person name="Winkler M.E."/>
        </authorList>
    </citation>
    <scope>NUCLEOTIDE SEQUENCE</scope>
</reference>
<feature type="non-terminal residue" evidence="1">
    <location>
        <position position="1"/>
    </location>
</feature>
<evidence type="ECO:0000313" key="1">
    <source>
        <dbReference type="EMBL" id="SVB74994.1"/>
    </source>
</evidence>
<proteinExistence type="predicted"/>
<sequence length="40" mass="4575">VVIGLFKKSLKFFSIHFSLNDEKGLNLNICEIVKILENNP</sequence>
<dbReference type="AlphaFoldDB" id="A0A382GJQ9"/>
<accession>A0A382GJQ9</accession>
<protein>
    <submittedName>
        <fullName evidence="1">Uncharacterized protein</fullName>
    </submittedName>
</protein>
<dbReference type="EMBL" id="UINC01055754">
    <property type="protein sequence ID" value="SVB74994.1"/>
    <property type="molecule type" value="Genomic_DNA"/>
</dbReference>
<gene>
    <name evidence="1" type="ORF">METZ01_LOCUS227848</name>
</gene>